<organism evidence="2 3">
    <name type="scientific">Suttonella indologenes</name>
    <dbReference type="NCBI Taxonomy" id="13276"/>
    <lineage>
        <taxon>Bacteria</taxon>
        <taxon>Pseudomonadati</taxon>
        <taxon>Pseudomonadota</taxon>
        <taxon>Gammaproteobacteria</taxon>
        <taxon>Cardiobacteriales</taxon>
        <taxon>Cardiobacteriaceae</taxon>
        <taxon>Suttonella</taxon>
    </lineage>
</organism>
<evidence type="ECO:0000259" key="1">
    <source>
        <dbReference type="Pfam" id="PF04233"/>
    </source>
</evidence>
<dbReference type="AlphaFoldDB" id="A0A380MYM0"/>
<evidence type="ECO:0000313" key="3">
    <source>
        <dbReference type="Proteomes" id="UP000254575"/>
    </source>
</evidence>
<dbReference type="InterPro" id="IPR006528">
    <property type="entry name" value="Phage_head_morphogenesis_dom"/>
</dbReference>
<accession>A0A380MYM0</accession>
<keyword evidence="3" id="KW-1185">Reference proteome</keyword>
<feature type="domain" description="Phage head morphogenesis" evidence="1">
    <location>
        <begin position="50"/>
        <end position="165"/>
    </location>
</feature>
<reference evidence="2 3" key="1">
    <citation type="submission" date="2018-06" db="EMBL/GenBank/DDBJ databases">
        <authorList>
            <consortium name="Pathogen Informatics"/>
            <person name="Doyle S."/>
        </authorList>
    </citation>
    <scope>NUCLEOTIDE SEQUENCE [LARGE SCALE GENOMIC DNA]</scope>
    <source>
        <strain evidence="2 3">NCTC10717</strain>
    </source>
</reference>
<dbReference type="OrthoDB" id="9813502at2"/>
<dbReference type="Pfam" id="PF04233">
    <property type="entry name" value="Phage_Mu_F"/>
    <property type="match status" value="1"/>
</dbReference>
<dbReference type="Proteomes" id="UP000254575">
    <property type="component" value="Unassembled WGS sequence"/>
</dbReference>
<name>A0A380MYM0_9GAMM</name>
<proteinExistence type="predicted"/>
<gene>
    <name evidence="2" type="ORF">NCTC10717_01556</name>
</gene>
<sequence length="431" mass="48909">MAKLPFAEQINYHRAKLNLPTESYADILGEEHDHAFVVAGANRLDMLADFRAAVDKAIIDGTTLEEFRKDFDSIVAKYGWDYKGGRNWRSRTIYDTNLYGSYQAGRYEQQREMAKLKPYWEYRHRAGQKDPREEHEAWHGLILHCDDPWWQTHYPINAYNCKCSVFAHSKGDLERKGLKVGVAPPIEYETQIIGKNSDNPRAVQVPKGLDAGFDRIPGSSRNADPTQFLFDKASVVPPLMASRVMQSTLQIPEVRKLLNQEVAAMVDRVEAAVAKAHAYQAAGTRGYIGDLIINKSIGVLPAEIIDALAAKGIELRSSVISLLEADIYHALRPGKDALPADFWRNIVEYISKPEAIYFDKTKAVPTLLYIIDVKDKGKVILKLEDLIKVQNGERKQSKMTLNHLRSGKPIKWDKKMRESFMQYDLLYGGIE</sequence>
<dbReference type="RefSeq" id="WP_115218723.1">
    <property type="nucleotide sequence ID" value="NZ_UHIA01000004.1"/>
</dbReference>
<dbReference type="EMBL" id="UHIA01000004">
    <property type="protein sequence ID" value="SUO97655.1"/>
    <property type="molecule type" value="Genomic_DNA"/>
</dbReference>
<evidence type="ECO:0000313" key="2">
    <source>
        <dbReference type="EMBL" id="SUO97655.1"/>
    </source>
</evidence>
<protein>
    <submittedName>
        <fullName evidence="2">Phage Mu protein F like protein</fullName>
    </submittedName>
</protein>